<dbReference type="AlphaFoldDB" id="A0A8B8AAI3"/>
<dbReference type="RefSeq" id="XP_022287543.1">
    <property type="nucleotide sequence ID" value="XM_022431835.1"/>
</dbReference>
<keyword evidence="1" id="KW-1133">Transmembrane helix</keyword>
<dbReference type="InterPro" id="IPR008979">
    <property type="entry name" value="Galactose-bd-like_sf"/>
</dbReference>
<protein>
    <submittedName>
        <fullName evidence="3">Uncharacterized protein LOC111100182</fullName>
    </submittedName>
</protein>
<feature type="transmembrane region" description="Helical" evidence="1">
    <location>
        <begin position="122"/>
        <end position="148"/>
    </location>
</feature>
<dbReference type="SUPFAM" id="SSF49785">
    <property type="entry name" value="Galactose-binding domain-like"/>
    <property type="match status" value="1"/>
</dbReference>
<reference evidence="3" key="1">
    <citation type="submission" date="2025-08" db="UniProtKB">
        <authorList>
            <consortium name="RefSeq"/>
        </authorList>
    </citation>
    <scope>IDENTIFICATION</scope>
    <source>
        <tissue evidence="3">Whole sample</tissue>
    </source>
</reference>
<gene>
    <name evidence="3" type="primary">LOC111100182</name>
</gene>
<dbReference type="Proteomes" id="UP000694844">
    <property type="component" value="Chromosome 6"/>
</dbReference>
<organism evidence="2 3">
    <name type="scientific">Crassostrea virginica</name>
    <name type="common">Eastern oyster</name>
    <dbReference type="NCBI Taxonomy" id="6565"/>
    <lineage>
        <taxon>Eukaryota</taxon>
        <taxon>Metazoa</taxon>
        <taxon>Spiralia</taxon>
        <taxon>Lophotrochozoa</taxon>
        <taxon>Mollusca</taxon>
        <taxon>Bivalvia</taxon>
        <taxon>Autobranchia</taxon>
        <taxon>Pteriomorphia</taxon>
        <taxon>Ostreida</taxon>
        <taxon>Ostreoidea</taxon>
        <taxon>Ostreidae</taxon>
        <taxon>Crassostrea</taxon>
    </lineage>
</organism>
<name>A0A8B8AAI3_CRAVI</name>
<keyword evidence="1" id="KW-0472">Membrane</keyword>
<accession>A0A8B8AAI3</accession>
<proteinExistence type="predicted"/>
<dbReference type="InterPro" id="IPR051941">
    <property type="entry name" value="BG_Antigen-Binding_Lectin"/>
</dbReference>
<evidence type="ECO:0000256" key="1">
    <source>
        <dbReference type="SAM" id="Phobius"/>
    </source>
</evidence>
<evidence type="ECO:0000313" key="3">
    <source>
        <dbReference type="RefSeq" id="XP_022287543.1"/>
    </source>
</evidence>
<evidence type="ECO:0000313" key="2">
    <source>
        <dbReference type="Proteomes" id="UP000694844"/>
    </source>
</evidence>
<dbReference type="KEGG" id="cvn:111100182"/>
<sequence>METLMLQILLGYFFIIPVKSFLLPNIALGKDAYQSKTYNSHTGPEKAVDGMKSDLSHTGGQCALSGSFLKNATWRVDLGDISSVKHITIYYRTDNKTWVGACFGQYYYGTTTEAPATLSAGVIAGIVIGVFMSIFFCCLCICCCFGAAPVAVAS</sequence>
<keyword evidence="1" id="KW-0812">Transmembrane</keyword>
<dbReference type="GeneID" id="111100182"/>
<dbReference type="PANTHER" id="PTHR45713">
    <property type="entry name" value="FTP DOMAIN-CONTAINING PROTEIN"/>
    <property type="match status" value="1"/>
</dbReference>
<keyword evidence="2" id="KW-1185">Reference proteome</keyword>
<dbReference type="Gene3D" id="2.60.120.260">
    <property type="entry name" value="Galactose-binding domain-like"/>
    <property type="match status" value="1"/>
</dbReference>
<dbReference type="PANTHER" id="PTHR45713:SF15">
    <property type="entry name" value="F5_8 TYPE C DOMAIN-CONTAINING PROTEIN"/>
    <property type="match status" value="1"/>
</dbReference>
<feature type="transmembrane region" description="Helical" evidence="1">
    <location>
        <begin position="6"/>
        <end position="28"/>
    </location>
</feature>